<reference evidence="3" key="1">
    <citation type="submission" date="2021-01" db="EMBL/GenBank/DDBJ databases">
        <authorList>
            <consortium name="Genoscope - CEA"/>
            <person name="William W."/>
        </authorList>
    </citation>
    <scope>NUCLEOTIDE SEQUENCE</scope>
</reference>
<protein>
    <recommendedName>
        <fullName evidence="2">Peptidase S11 D-alanyl-D-alanine carboxypeptidase A N-terminal domain-containing protein</fullName>
    </recommendedName>
</protein>
<dbReference type="Proteomes" id="UP000688137">
    <property type="component" value="Unassembled WGS sequence"/>
</dbReference>
<evidence type="ECO:0000256" key="1">
    <source>
        <dbReference type="SAM" id="MobiDB-lite"/>
    </source>
</evidence>
<dbReference type="FunFam" id="3.40.710.10:FF:000096">
    <property type="entry name" value="Uncharacterized protein"/>
    <property type="match status" value="1"/>
</dbReference>
<evidence type="ECO:0000259" key="2">
    <source>
        <dbReference type="Pfam" id="PF00768"/>
    </source>
</evidence>
<dbReference type="Pfam" id="PF00768">
    <property type="entry name" value="Peptidase_S11"/>
    <property type="match status" value="2"/>
</dbReference>
<dbReference type="OMA" id="HEFRFQY"/>
<name>A0A8S1K9F5_PARPR</name>
<accession>A0A8S1K9F5</accession>
<dbReference type="GO" id="GO:0009002">
    <property type="term" value="F:serine-type D-Ala-D-Ala carboxypeptidase activity"/>
    <property type="evidence" value="ECO:0007669"/>
    <property type="project" value="InterPro"/>
</dbReference>
<comment type="caution">
    <text evidence="3">The sequence shown here is derived from an EMBL/GenBank/DDBJ whole genome shotgun (WGS) entry which is preliminary data.</text>
</comment>
<keyword evidence="4" id="KW-1185">Reference proteome</keyword>
<evidence type="ECO:0000313" key="3">
    <source>
        <dbReference type="EMBL" id="CAD8047138.1"/>
    </source>
</evidence>
<dbReference type="AlphaFoldDB" id="A0A8S1K9F5"/>
<gene>
    <name evidence="3" type="ORF">PPRIM_AZ9-3.1.T0110278</name>
</gene>
<feature type="region of interest" description="Disordered" evidence="1">
    <location>
        <begin position="124"/>
        <end position="178"/>
    </location>
</feature>
<proteinExistence type="predicted"/>
<feature type="domain" description="Peptidase S11 D-alanyl-D-alanine carboxypeptidase A N-terminal" evidence="2">
    <location>
        <begin position="347"/>
        <end position="463"/>
    </location>
</feature>
<organism evidence="3 4">
    <name type="scientific">Paramecium primaurelia</name>
    <dbReference type="NCBI Taxonomy" id="5886"/>
    <lineage>
        <taxon>Eukaryota</taxon>
        <taxon>Sar</taxon>
        <taxon>Alveolata</taxon>
        <taxon>Ciliophora</taxon>
        <taxon>Intramacronucleata</taxon>
        <taxon>Oligohymenophorea</taxon>
        <taxon>Peniculida</taxon>
        <taxon>Parameciidae</taxon>
        <taxon>Paramecium</taxon>
    </lineage>
</organism>
<dbReference type="GO" id="GO:0006508">
    <property type="term" value="P:proteolysis"/>
    <property type="evidence" value="ECO:0007669"/>
    <property type="project" value="InterPro"/>
</dbReference>
<dbReference type="InterPro" id="IPR001967">
    <property type="entry name" value="Peptidase_S11_N"/>
</dbReference>
<evidence type="ECO:0000313" key="4">
    <source>
        <dbReference type="Proteomes" id="UP000688137"/>
    </source>
</evidence>
<feature type="compositionally biased region" description="Low complexity" evidence="1">
    <location>
        <begin position="144"/>
        <end position="173"/>
    </location>
</feature>
<feature type="domain" description="Peptidase S11 D-alanyl-D-alanine carboxypeptidase A N-terminal" evidence="2">
    <location>
        <begin position="199"/>
        <end position="305"/>
    </location>
</feature>
<dbReference type="PANTHER" id="PTHR21581:SF6">
    <property type="entry name" value="TRAFFICKING PROTEIN PARTICLE COMPLEX SUBUNIT 12"/>
    <property type="match status" value="1"/>
</dbReference>
<sequence>MIGNKTSSNSVNLVDFINPALLHPPSRKIQLIEQTKTIKLLKGYHKIPQIATEFQSPMIVNNLRNKNESLYSLPFQQQLLEKDRQITKIESETSNKTRSNNPLHSLPQIPLAIINTQTKLIDSNRTNNMIQSPQNSDTKRSLISPKLKSNSNRSNKNYTCNSTTTGSSKDSSSQIANTQQSNLTKNIIDSYYGKPRKRKLNVTAKSFIVYDCIEHKTILKRKSNKKVEVASLTKIMTFYVTLLTIELFNLNLKQIKVKVTKKSSETIGTTAELKYNDILSMEDLLYGLMLPSGNDAAVLIAQAIGTIILFQQQNKRLDLKLIDIEQLSAEGYYYNHEFRFQYCPIEVFIKQMNKYSQQIGQQNTQFACVHGLANEDNYSCCNDIITLSIECLKYELFQTVISSKEYVVKSLYKQYEWKNTNKLLDKGFFGIKTGITDSAGPCLASAYRSNEMDYYIIIVLNCKNMNMRFDDTIILLQHAKLKKMMTPIPY</sequence>
<dbReference type="EMBL" id="CAJJDM010000008">
    <property type="protein sequence ID" value="CAD8047138.1"/>
    <property type="molecule type" value="Genomic_DNA"/>
</dbReference>
<feature type="compositionally biased region" description="Polar residues" evidence="1">
    <location>
        <begin position="124"/>
        <end position="136"/>
    </location>
</feature>
<dbReference type="PANTHER" id="PTHR21581">
    <property type="entry name" value="D-ALANYL-D-ALANINE CARBOXYPEPTIDASE"/>
    <property type="match status" value="1"/>
</dbReference>